<protein>
    <submittedName>
        <fullName evidence="2">Prepilin-type N-terminal cleavage/methylation domain-containing protein</fullName>
    </submittedName>
</protein>
<keyword evidence="1" id="KW-0812">Transmembrane</keyword>
<dbReference type="InterPro" id="IPR045584">
    <property type="entry name" value="Pilin-like"/>
</dbReference>
<keyword evidence="1" id="KW-1133">Transmembrane helix</keyword>
<feature type="transmembrane region" description="Helical" evidence="1">
    <location>
        <begin position="12"/>
        <end position="34"/>
    </location>
</feature>
<reference evidence="2" key="2">
    <citation type="submission" date="2024-06" db="EMBL/GenBank/DDBJ databases">
        <authorList>
            <person name="Plum-Jensen L.E."/>
            <person name="Schramm A."/>
            <person name="Marshall I.P.G."/>
        </authorList>
    </citation>
    <scope>NUCLEOTIDE SEQUENCE</scope>
    <source>
        <strain evidence="2">Rat1</strain>
    </source>
</reference>
<dbReference type="KEGG" id="eaj:Q3M24_16630"/>
<name>A0AAU8LRZ6_9BACT</name>
<evidence type="ECO:0000256" key="1">
    <source>
        <dbReference type="SAM" id="Phobius"/>
    </source>
</evidence>
<dbReference type="SUPFAM" id="SSF54523">
    <property type="entry name" value="Pili subunits"/>
    <property type="match status" value="1"/>
</dbReference>
<keyword evidence="1" id="KW-0472">Membrane</keyword>
<accession>A0AAU8LRZ6</accession>
<dbReference type="Pfam" id="PF07963">
    <property type="entry name" value="N_methyl"/>
    <property type="match status" value="1"/>
</dbReference>
<organism evidence="2">
    <name type="scientific">Candidatus Electrothrix aestuarii</name>
    <dbReference type="NCBI Taxonomy" id="3062594"/>
    <lineage>
        <taxon>Bacteria</taxon>
        <taxon>Pseudomonadati</taxon>
        <taxon>Thermodesulfobacteriota</taxon>
        <taxon>Desulfobulbia</taxon>
        <taxon>Desulfobulbales</taxon>
        <taxon>Desulfobulbaceae</taxon>
        <taxon>Candidatus Electrothrix</taxon>
    </lineage>
</organism>
<dbReference type="InterPro" id="IPR012902">
    <property type="entry name" value="N_methyl_site"/>
</dbReference>
<dbReference type="NCBIfam" id="TIGR02532">
    <property type="entry name" value="IV_pilin_GFxxxE"/>
    <property type="match status" value="1"/>
</dbReference>
<dbReference type="EMBL" id="CP159373">
    <property type="protein sequence ID" value="XCN71917.1"/>
    <property type="molecule type" value="Genomic_DNA"/>
</dbReference>
<gene>
    <name evidence="2" type="ORF">Q3M24_16630</name>
</gene>
<sequence>MEKIRNKERGFTFIEMMVSMVIASFVFAGIYGVYTIQQRSYTVQEQVSEMQQRLRAAAQFMTNEMRMAGYNPPDDYPDPNSYDPNGVCNDAEVETMKADELTFSFCRLTADSQDPPVYTSELIKTTYSYDAAEDKLYVQHGDSASTKRALAEGIEAIEFLYLDADGSVVTDTAKVRQIKISILARSTFPDAKHTDTIVYEPASVRDGLSTSVWDLNGADVSGTANPPSAAGCDDPYDPCHYHRRLLVTTVKLRNMGLE</sequence>
<evidence type="ECO:0000313" key="2">
    <source>
        <dbReference type="EMBL" id="XCN71917.1"/>
    </source>
</evidence>
<dbReference type="AlphaFoldDB" id="A0AAU8LRZ6"/>
<reference evidence="2" key="1">
    <citation type="journal article" date="2024" name="Syst. Appl. Microbiol.">
        <title>First single-strain enrichments of Electrothrix cable bacteria, description of E. aestuarii sp. nov. and E. rattekaaiensis sp. nov., and proposal of a cable bacteria taxonomy following the rules of the SeqCode.</title>
        <authorList>
            <person name="Plum-Jensen L.E."/>
            <person name="Schramm A."/>
            <person name="Marshall I.P.G."/>
        </authorList>
    </citation>
    <scope>NUCLEOTIDE SEQUENCE</scope>
    <source>
        <strain evidence="2">Rat1</strain>
    </source>
</reference>
<proteinExistence type="predicted"/>